<feature type="region of interest" description="Disordered" evidence="1">
    <location>
        <begin position="38"/>
        <end position="62"/>
    </location>
</feature>
<dbReference type="EMBL" id="PQXH01000361">
    <property type="protein sequence ID" value="TGO06985.1"/>
    <property type="molecule type" value="Genomic_DNA"/>
</dbReference>
<name>A0A4Z1E4F3_9HELO</name>
<keyword evidence="3" id="KW-1185">Reference proteome</keyword>
<gene>
    <name evidence="2" type="ORF">BTUL_0363g00040</name>
</gene>
<comment type="caution">
    <text evidence="2">The sequence shown here is derived from an EMBL/GenBank/DDBJ whole genome shotgun (WGS) entry which is preliminary data.</text>
</comment>
<evidence type="ECO:0000313" key="2">
    <source>
        <dbReference type="EMBL" id="TGO06985.1"/>
    </source>
</evidence>
<accession>A0A4Z1E4F3</accession>
<dbReference type="Proteomes" id="UP000297777">
    <property type="component" value="Unassembled WGS sequence"/>
</dbReference>
<evidence type="ECO:0000256" key="1">
    <source>
        <dbReference type="SAM" id="MobiDB-lite"/>
    </source>
</evidence>
<reference evidence="2 3" key="1">
    <citation type="submission" date="2017-12" db="EMBL/GenBank/DDBJ databases">
        <title>Comparative genomics of Botrytis spp.</title>
        <authorList>
            <person name="Valero-Jimenez C.A."/>
            <person name="Tapia P."/>
            <person name="Veloso J."/>
            <person name="Silva-Moreno E."/>
            <person name="Staats M."/>
            <person name="Valdes J.H."/>
            <person name="Van Kan J.A.L."/>
        </authorList>
    </citation>
    <scope>NUCLEOTIDE SEQUENCE [LARGE SCALE GENOMIC DNA]</scope>
    <source>
        <strain evidence="2 3">Bt9001</strain>
    </source>
</reference>
<sequence>MVDFPSLALGCGAHSRSQSYGERALRALKGERALKGDSAYEDAGEAGMRRRPRIADDGADVG</sequence>
<proteinExistence type="predicted"/>
<protein>
    <submittedName>
        <fullName evidence="2">Uncharacterized protein</fullName>
    </submittedName>
</protein>
<organism evidence="2 3">
    <name type="scientific">Botrytis tulipae</name>
    <dbReference type="NCBI Taxonomy" id="87230"/>
    <lineage>
        <taxon>Eukaryota</taxon>
        <taxon>Fungi</taxon>
        <taxon>Dikarya</taxon>
        <taxon>Ascomycota</taxon>
        <taxon>Pezizomycotina</taxon>
        <taxon>Leotiomycetes</taxon>
        <taxon>Helotiales</taxon>
        <taxon>Sclerotiniaceae</taxon>
        <taxon>Botrytis</taxon>
    </lineage>
</organism>
<dbReference type="AlphaFoldDB" id="A0A4Z1E4F3"/>
<evidence type="ECO:0000313" key="3">
    <source>
        <dbReference type="Proteomes" id="UP000297777"/>
    </source>
</evidence>